<evidence type="ECO:0000256" key="1">
    <source>
        <dbReference type="ARBA" id="ARBA00023002"/>
    </source>
</evidence>
<sequence length="535" mass="60516">MEMEKLELSKLNIKKDELWKKAGIELPKFDCDKMSDLTTENPTWVHFGAGNIFRGFIATLQQTLLNNGIADTGIVAVEGYDYEIIDKIYTPYDNLSLLVTMKPDGSLDKKVIGSIGESLGCDYSREDEWERLQKIFKKPSLSMVSFTITEKGYSLKNISDKDVEDGLKHPRSVIAKVASLMHERYKSGELPIALVSMDNCSHNGEKLYKAINTIVEKWANNGLVEKNFLKYINNPDKVSFPWSMIDKITPRPSDSVKKTLNLSGFDSTDIVITKGNTYIAPFVNAEGPQYLVLEDSFPNGRMPLEKAGVFFTDRETVERVEKMKVCTCLNPLHTTLAIFGCLLGFNLIADEMKDPALKKLVENIGYIEGMPVVVDPKIFNPKDFIKEVIEVRLPNPYIPDTPQRIVSDTSQKIGIRFGETIKSYMQREDLEPKNLKYIPLAIAGWCRYLMAIDDNGEKMELSPDPLLTTLKTYVSDIKLNRSEKVGNKLKLILSNEEIFGVNLYNVGLGEKVENYFNEMIKSTGSVRLTLEKYVD</sequence>
<dbReference type="Pfam" id="PF08125">
    <property type="entry name" value="Mannitol_dh_C"/>
    <property type="match status" value="1"/>
</dbReference>
<comment type="catalytic activity">
    <reaction evidence="2">
        <text>D-mannitol 1-phosphate + NAD(+) = beta-D-fructose 6-phosphate + NADH + H(+)</text>
        <dbReference type="Rhea" id="RHEA:19661"/>
        <dbReference type="ChEBI" id="CHEBI:15378"/>
        <dbReference type="ChEBI" id="CHEBI:57540"/>
        <dbReference type="ChEBI" id="CHEBI:57634"/>
        <dbReference type="ChEBI" id="CHEBI:57945"/>
        <dbReference type="ChEBI" id="CHEBI:61381"/>
        <dbReference type="EC" id="1.1.1.17"/>
    </reaction>
</comment>
<dbReference type="InterPro" id="IPR036291">
    <property type="entry name" value="NAD(P)-bd_dom_sf"/>
</dbReference>
<feature type="domain" description="Mannitol dehydrogenase C-terminal" evidence="4">
    <location>
        <begin position="318"/>
        <end position="514"/>
    </location>
</feature>
<dbReference type="EMBL" id="JAZHFS010000027">
    <property type="protein sequence ID" value="MEF2114674.1"/>
    <property type="molecule type" value="Genomic_DNA"/>
</dbReference>
<dbReference type="InterPro" id="IPR050988">
    <property type="entry name" value="Mannitol_DH/Oxidoreductase"/>
</dbReference>
<comment type="caution">
    <text evidence="5">The sequence shown here is derived from an EMBL/GenBank/DDBJ whole genome shotgun (WGS) entry which is preliminary data.</text>
</comment>
<dbReference type="SUPFAM" id="SSF51735">
    <property type="entry name" value="NAD(P)-binding Rossmann-fold domains"/>
    <property type="match status" value="1"/>
</dbReference>
<proteinExistence type="predicted"/>
<protein>
    <submittedName>
        <fullName evidence="5">Mannitol dehydrogenase family protein</fullName>
        <ecNumber evidence="5">1.1.1.-</ecNumber>
    </submittedName>
</protein>
<feature type="domain" description="Mannitol dehydrogenase N-terminal" evidence="3">
    <location>
        <begin position="45"/>
        <end position="260"/>
    </location>
</feature>
<evidence type="ECO:0000313" key="6">
    <source>
        <dbReference type="Proteomes" id="UP001498469"/>
    </source>
</evidence>
<gene>
    <name evidence="5" type="ORF">SJI18_20510</name>
</gene>
<dbReference type="SUPFAM" id="SSF48179">
    <property type="entry name" value="6-phosphogluconate dehydrogenase C-terminal domain-like"/>
    <property type="match status" value="1"/>
</dbReference>
<dbReference type="Proteomes" id="UP001498469">
    <property type="component" value="Unassembled WGS sequence"/>
</dbReference>
<dbReference type="InterPro" id="IPR013131">
    <property type="entry name" value="Mannitol_DH_N"/>
</dbReference>
<evidence type="ECO:0000259" key="4">
    <source>
        <dbReference type="Pfam" id="PF08125"/>
    </source>
</evidence>
<keyword evidence="1 5" id="KW-0560">Oxidoreductase</keyword>
<dbReference type="EC" id="1.1.1.-" evidence="5"/>
<evidence type="ECO:0000259" key="3">
    <source>
        <dbReference type="Pfam" id="PF01232"/>
    </source>
</evidence>
<accession>A0ABU7UUI9</accession>
<dbReference type="InterPro" id="IPR008927">
    <property type="entry name" value="6-PGluconate_DH-like_C_sf"/>
</dbReference>
<dbReference type="InterPro" id="IPR013328">
    <property type="entry name" value="6PGD_dom2"/>
</dbReference>
<dbReference type="Pfam" id="PF01232">
    <property type="entry name" value="Mannitol_dh"/>
    <property type="match status" value="1"/>
</dbReference>
<evidence type="ECO:0000313" key="5">
    <source>
        <dbReference type="EMBL" id="MEF2114674.1"/>
    </source>
</evidence>
<dbReference type="Gene3D" id="3.40.50.720">
    <property type="entry name" value="NAD(P)-binding Rossmann-like Domain"/>
    <property type="match status" value="1"/>
</dbReference>
<dbReference type="PANTHER" id="PTHR43362:SF1">
    <property type="entry name" value="MANNITOL DEHYDROGENASE 2-RELATED"/>
    <property type="match status" value="1"/>
</dbReference>
<evidence type="ECO:0000256" key="2">
    <source>
        <dbReference type="ARBA" id="ARBA00048615"/>
    </source>
</evidence>
<name>A0ABU7UUI9_9CLOT</name>
<reference evidence="5 6" key="1">
    <citation type="submission" date="2023-11" db="EMBL/GenBank/DDBJ databases">
        <title>Draft genome sequence of a psychrophilic Clostridium strain from permafrost water brine.</title>
        <authorList>
            <person name="Shcherbakova V.A."/>
            <person name="Trubitsyn V.E."/>
            <person name="Zakharyuk A.G."/>
        </authorList>
    </citation>
    <scope>NUCLEOTIDE SEQUENCE [LARGE SCALE GENOMIC DNA]</scope>
    <source>
        <strain evidence="5 6">14F</strain>
    </source>
</reference>
<dbReference type="InterPro" id="IPR013118">
    <property type="entry name" value="Mannitol_DH_C"/>
</dbReference>
<dbReference type="PANTHER" id="PTHR43362">
    <property type="entry name" value="MANNITOL DEHYDROGENASE DSF1-RELATED"/>
    <property type="match status" value="1"/>
</dbReference>
<dbReference type="Gene3D" id="1.10.1040.10">
    <property type="entry name" value="N-(1-d-carboxylethyl)-l-norvaline Dehydrogenase, domain 2"/>
    <property type="match status" value="1"/>
</dbReference>
<keyword evidence="6" id="KW-1185">Reference proteome</keyword>
<dbReference type="GO" id="GO:0016491">
    <property type="term" value="F:oxidoreductase activity"/>
    <property type="evidence" value="ECO:0007669"/>
    <property type="project" value="UniProtKB-KW"/>
</dbReference>
<organism evidence="5 6">
    <name type="scientific">Clostridium frigoriphilum</name>
    <dbReference type="NCBI Taxonomy" id="443253"/>
    <lineage>
        <taxon>Bacteria</taxon>
        <taxon>Bacillati</taxon>
        <taxon>Bacillota</taxon>
        <taxon>Clostridia</taxon>
        <taxon>Eubacteriales</taxon>
        <taxon>Clostridiaceae</taxon>
        <taxon>Clostridium</taxon>
    </lineage>
</organism>